<dbReference type="RefSeq" id="WP_243361056.1">
    <property type="nucleotide sequence ID" value="NZ_JALGBH010000001.1"/>
</dbReference>
<dbReference type="Gene3D" id="3.40.30.10">
    <property type="entry name" value="Glutaredoxin"/>
    <property type="match status" value="1"/>
</dbReference>
<dbReference type="InterPro" id="IPR036249">
    <property type="entry name" value="Thioredoxin-like_sf"/>
</dbReference>
<evidence type="ECO:0000313" key="6">
    <source>
        <dbReference type="Proteomes" id="UP001165460"/>
    </source>
</evidence>
<dbReference type="InterPro" id="IPR017937">
    <property type="entry name" value="Thioredoxin_CS"/>
</dbReference>
<proteinExistence type="predicted"/>
<feature type="domain" description="Thioredoxin" evidence="4">
    <location>
        <begin position="140"/>
        <end position="277"/>
    </location>
</feature>
<dbReference type="PANTHER" id="PTHR42852:SF16">
    <property type="entry name" value="THIOL:DISULFIDE INTERCHANGE PROTEIN TLPA"/>
    <property type="match status" value="1"/>
</dbReference>
<reference evidence="5" key="1">
    <citation type="submission" date="2022-03" db="EMBL/GenBank/DDBJ databases">
        <authorList>
            <person name="Woo C.Y."/>
        </authorList>
    </citation>
    <scope>NUCLEOTIDE SEQUENCE</scope>
    <source>
        <strain evidence="5">CYS-01</strain>
    </source>
</reference>
<dbReference type="CDD" id="cd02966">
    <property type="entry name" value="TlpA_like_family"/>
    <property type="match status" value="1"/>
</dbReference>
<keyword evidence="6" id="KW-1185">Reference proteome</keyword>
<dbReference type="PROSITE" id="PS00194">
    <property type="entry name" value="THIOREDOXIN_1"/>
    <property type="match status" value="1"/>
</dbReference>
<evidence type="ECO:0000313" key="5">
    <source>
        <dbReference type="EMBL" id="MCJ0742543.1"/>
    </source>
</evidence>
<keyword evidence="2" id="KW-0201">Cytochrome c-type biogenesis</keyword>
<accession>A0ABS9ZW54</accession>
<gene>
    <name evidence="5" type="ORF">MMF97_07460</name>
</gene>
<keyword evidence="3" id="KW-0676">Redox-active center</keyword>
<name>A0ABS9ZW54_9SPHI</name>
<dbReference type="PROSITE" id="PS51257">
    <property type="entry name" value="PROKAR_LIPOPROTEIN"/>
    <property type="match status" value="1"/>
</dbReference>
<dbReference type="SUPFAM" id="SSF52833">
    <property type="entry name" value="Thioredoxin-like"/>
    <property type="match status" value="1"/>
</dbReference>
<evidence type="ECO:0000259" key="4">
    <source>
        <dbReference type="PROSITE" id="PS51352"/>
    </source>
</evidence>
<dbReference type="EMBL" id="JALGBH010000001">
    <property type="protein sequence ID" value="MCJ0742543.1"/>
    <property type="molecule type" value="Genomic_DNA"/>
</dbReference>
<dbReference type="PANTHER" id="PTHR42852">
    <property type="entry name" value="THIOL:DISULFIDE INTERCHANGE PROTEIN DSBE"/>
    <property type="match status" value="1"/>
</dbReference>
<evidence type="ECO:0000256" key="3">
    <source>
        <dbReference type="ARBA" id="ARBA00023284"/>
    </source>
</evidence>
<dbReference type="InterPro" id="IPR013766">
    <property type="entry name" value="Thioredoxin_domain"/>
</dbReference>
<protein>
    <submittedName>
        <fullName evidence="5">TlpA family protein disulfide reductase</fullName>
    </submittedName>
</protein>
<organism evidence="5 6">
    <name type="scientific">Pedobacter montanisoli</name>
    <dbReference type="NCBI Taxonomy" id="2923277"/>
    <lineage>
        <taxon>Bacteria</taxon>
        <taxon>Pseudomonadati</taxon>
        <taxon>Bacteroidota</taxon>
        <taxon>Sphingobacteriia</taxon>
        <taxon>Sphingobacteriales</taxon>
        <taxon>Sphingobacteriaceae</taxon>
        <taxon>Pedobacter</taxon>
    </lineage>
</organism>
<dbReference type="Proteomes" id="UP001165460">
    <property type="component" value="Unassembled WGS sequence"/>
</dbReference>
<dbReference type="PROSITE" id="PS51352">
    <property type="entry name" value="THIOREDOXIN_2"/>
    <property type="match status" value="1"/>
</dbReference>
<evidence type="ECO:0000256" key="2">
    <source>
        <dbReference type="ARBA" id="ARBA00022748"/>
    </source>
</evidence>
<comment type="caution">
    <text evidence="5">The sequence shown here is derived from an EMBL/GenBank/DDBJ whole genome shotgun (WGS) entry which is preliminary data.</text>
</comment>
<evidence type="ECO:0000256" key="1">
    <source>
        <dbReference type="ARBA" id="ARBA00004196"/>
    </source>
</evidence>
<dbReference type="InterPro" id="IPR050553">
    <property type="entry name" value="Thioredoxin_ResA/DsbE_sf"/>
</dbReference>
<sequence>MRFRSVLTLLSCLMFLSGCQPSERTTKKESKNIAPAKQQNEQTYDIAVDQASILKDFITWYTYDYKNINLTQNFIGLDADSIEIDKALFLTKLKTGNYIPFKIKIVNNIPVYQLSKNNNIGNDVRNTIKQKAEIESFHFQMEGKEFPDFNFTDLQNRTYNSSNTKDKVVLLKCWFINCVACVNEFPELNALVDKYPDRKDILFISLAIDNKSELKAFLKKKEFKYAVIPDQENFMRNKLNVQMYPTHILINKKGEIVKETNDINDILPFFEEEILKL</sequence>
<dbReference type="InterPro" id="IPR013740">
    <property type="entry name" value="Redoxin"/>
</dbReference>
<comment type="subcellular location">
    <subcellularLocation>
        <location evidence="1">Cell envelope</location>
    </subcellularLocation>
</comment>
<dbReference type="Pfam" id="PF08534">
    <property type="entry name" value="Redoxin"/>
    <property type="match status" value="1"/>
</dbReference>